<dbReference type="EMBL" id="VOIH02000010">
    <property type="protein sequence ID" value="KAF3435014.1"/>
    <property type="molecule type" value="Genomic_DNA"/>
</dbReference>
<evidence type="ECO:0000256" key="1">
    <source>
        <dbReference type="SAM" id="Coils"/>
    </source>
</evidence>
<keyword evidence="4" id="KW-1185">Reference proteome</keyword>
<dbReference type="InterPro" id="IPR039905">
    <property type="entry name" value="CD2BP2/Lin1"/>
</dbReference>
<dbReference type="GO" id="GO:0005682">
    <property type="term" value="C:U5 snRNP"/>
    <property type="evidence" value="ECO:0007669"/>
    <property type="project" value="InterPro"/>
</dbReference>
<dbReference type="PANTHER" id="PTHR13138:SF3">
    <property type="entry name" value="CD2 ANTIGEN CYTOPLASMIC TAIL-BINDING PROTEIN 2"/>
    <property type="match status" value="1"/>
</dbReference>
<name>A0A8K0DVI2_9ROSA</name>
<feature type="region of interest" description="Disordered" evidence="2">
    <location>
        <begin position="500"/>
        <end position="543"/>
    </location>
</feature>
<dbReference type="OrthoDB" id="331341at2759"/>
<evidence type="ECO:0000313" key="3">
    <source>
        <dbReference type="EMBL" id="KAF3435014.1"/>
    </source>
</evidence>
<gene>
    <name evidence="3" type="ORF">FNV43_RR22101</name>
</gene>
<dbReference type="Proteomes" id="UP000796880">
    <property type="component" value="Unassembled WGS sequence"/>
</dbReference>
<feature type="compositionally biased region" description="Polar residues" evidence="2">
    <location>
        <begin position="186"/>
        <end position="196"/>
    </location>
</feature>
<comment type="caution">
    <text evidence="3">The sequence shown here is derived from an EMBL/GenBank/DDBJ whole genome shotgun (WGS) entry which is preliminary data.</text>
</comment>
<dbReference type="PANTHER" id="PTHR13138">
    <property type="entry name" value="PROTEIN LIN1"/>
    <property type="match status" value="1"/>
</dbReference>
<evidence type="ECO:0000256" key="2">
    <source>
        <dbReference type="SAM" id="MobiDB-lite"/>
    </source>
</evidence>
<proteinExistence type="predicted"/>
<feature type="compositionally biased region" description="Basic residues" evidence="2">
    <location>
        <begin position="217"/>
        <end position="228"/>
    </location>
</feature>
<protein>
    <submittedName>
        <fullName evidence="3">Uncharacterized protein</fullName>
    </submittedName>
</protein>
<feature type="compositionally biased region" description="Polar residues" evidence="2">
    <location>
        <begin position="503"/>
        <end position="514"/>
    </location>
</feature>
<evidence type="ECO:0000313" key="4">
    <source>
        <dbReference type="Proteomes" id="UP000796880"/>
    </source>
</evidence>
<reference evidence="3" key="1">
    <citation type="submission" date="2020-03" db="EMBL/GenBank/DDBJ databases">
        <title>A high-quality chromosome-level genome assembly of a woody plant with both climbing and erect habits, Rhamnella rubrinervis.</title>
        <authorList>
            <person name="Lu Z."/>
            <person name="Yang Y."/>
            <person name="Zhu X."/>
            <person name="Sun Y."/>
        </authorList>
    </citation>
    <scope>NUCLEOTIDE SEQUENCE</scope>
    <source>
        <strain evidence="3">BYM</strain>
        <tissue evidence="3">Leaf</tissue>
    </source>
</reference>
<keyword evidence="1" id="KW-0175">Coiled coil</keyword>
<sequence length="561" mass="62682">MTSNLESLQKLLLKKAVFVDEETFSKASLISEQARTIKVLEQRVESLERELDAAITAAARARTEKRQAEAAQKAAELHAQELTKELENTSKVFELHLEELRAKQEEISKRDKEIKVLEAIIQTLGGTESQSRNGWLRFEDILCYNSLMGGNSYHDTKKIIQTNYPNINVYIWTASNTRSPRKRLSFRTSMEANPSRPNLKRPFAEDDDGDTSTKPPMQKKVRFPKGKKVRQEDEALVGGRADNQLPSQLANPLLAAKERSLQRSQITTELLIEESRAAGTDVSFAEVAYNDNENFVEDGIQIEPFNLDKEREEGYFDADGNFVEYVNEKEIKDAWLDSVDIAPKYAEKASAVVKDDDDVQELSSKDVAKMKRRIADVLEPGETVLQALRRLKGTSNSRKEKMSAETKLVFDQLTEDAMKLMENGEYNVYHESQEVFDREAEGYESLLRARGEGTSISAGQGYSDSIAGEDIFSGGTDTGIVTSESAKPSSVDEFDMFAEDDQNTTTNPSSNGYNLVSRPYSDGVGQPLSNTSDAHTDSGALQSDYIFDESSGYTSLPSMIH</sequence>
<feature type="region of interest" description="Disordered" evidence="2">
    <location>
        <begin position="182"/>
        <end position="229"/>
    </location>
</feature>
<accession>A0A8K0DVI2</accession>
<feature type="coiled-coil region" evidence="1">
    <location>
        <begin position="30"/>
        <end position="103"/>
    </location>
</feature>
<organism evidence="3 4">
    <name type="scientific">Rhamnella rubrinervis</name>
    <dbReference type="NCBI Taxonomy" id="2594499"/>
    <lineage>
        <taxon>Eukaryota</taxon>
        <taxon>Viridiplantae</taxon>
        <taxon>Streptophyta</taxon>
        <taxon>Embryophyta</taxon>
        <taxon>Tracheophyta</taxon>
        <taxon>Spermatophyta</taxon>
        <taxon>Magnoliopsida</taxon>
        <taxon>eudicotyledons</taxon>
        <taxon>Gunneridae</taxon>
        <taxon>Pentapetalae</taxon>
        <taxon>rosids</taxon>
        <taxon>fabids</taxon>
        <taxon>Rosales</taxon>
        <taxon>Rhamnaceae</taxon>
        <taxon>rhamnoid group</taxon>
        <taxon>Rhamneae</taxon>
        <taxon>Rhamnella</taxon>
    </lineage>
</organism>
<dbReference type="AlphaFoldDB" id="A0A8K0DVI2"/>